<dbReference type="Proteomes" id="UP000214646">
    <property type="component" value="Unassembled WGS sequence"/>
</dbReference>
<dbReference type="AlphaFoldDB" id="A0A225D7S2"/>
<feature type="region of interest" description="Disordered" evidence="1">
    <location>
        <begin position="1"/>
        <end position="65"/>
    </location>
</feature>
<comment type="caution">
    <text evidence="2">The sequence shown here is derived from an EMBL/GenBank/DDBJ whole genome shotgun (WGS) entry which is preliminary data.</text>
</comment>
<reference evidence="3" key="1">
    <citation type="submission" date="2017-06" db="EMBL/GenBank/DDBJ databases">
        <title>Genome analysis of Fimbriiglobus ruber SP5, the first member of the order Planctomycetales with confirmed chitinolytic capability.</title>
        <authorList>
            <person name="Ravin N.V."/>
            <person name="Rakitin A.L."/>
            <person name="Ivanova A.A."/>
            <person name="Beletsky A.V."/>
            <person name="Kulichevskaya I.S."/>
            <person name="Mardanov A.V."/>
            <person name="Dedysh S.N."/>
        </authorList>
    </citation>
    <scope>NUCLEOTIDE SEQUENCE [LARGE SCALE GENOMIC DNA]</scope>
    <source>
        <strain evidence="3">SP5</strain>
    </source>
</reference>
<protein>
    <submittedName>
        <fullName evidence="2">Uncharacterized protein</fullName>
    </submittedName>
</protein>
<organism evidence="2 3">
    <name type="scientific">Fimbriiglobus ruber</name>
    <dbReference type="NCBI Taxonomy" id="1908690"/>
    <lineage>
        <taxon>Bacteria</taxon>
        <taxon>Pseudomonadati</taxon>
        <taxon>Planctomycetota</taxon>
        <taxon>Planctomycetia</taxon>
        <taxon>Gemmatales</taxon>
        <taxon>Gemmataceae</taxon>
        <taxon>Fimbriiglobus</taxon>
    </lineage>
</organism>
<name>A0A225D7S2_9BACT</name>
<dbReference type="EMBL" id="NIDE01000014">
    <property type="protein sequence ID" value="OWK37502.1"/>
    <property type="molecule type" value="Genomic_DNA"/>
</dbReference>
<evidence type="ECO:0000256" key="1">
    <source>
        <dbReference type="SAM" id="MobiDB-lite"/>
    </source>
</evidence>
<accession>A0A225D7S2</accession>
<evidence type="ECO:0000313" key="2">
    <source>
        <dbReference type="EMBL" id="OWK37502.1"/>
    </source>
</evidence>
<sequence length="65" mass="7206">MLLRPRLARGQPGIDQGPESGDEPYDSEPRNSRTGVHGQYPDTATVGPAFRRRAAGRALDRHYCK</sequence>
<evidence type="ECO:0000313" key="3">
    <source>
        <dbReference type="Proteomes" id="UP000214646"/>
    </source>
</evidence>
<proteinExistence type="predicted"/>
<gene>
    <name evidence="2" type="ORF">FRUB_06622</name>
</gene>
<keyword evidence="3" id="KW-1185">Reference proteome</keyword>